<keyword evidence="2" id="KW-1185">Reference proteome</keyword>
<dbReference type="SUPFAM" id="SSF53474">
    <property type="entry name" value="alpha/beta-Hydrolases"/>
    <property type="match status" value="1"/>
</dbReference>
<organism evidence="1 2">
    <name type="scientific">Nonomuraea wenchangensis</name>
    <dbReference type="NCBI Taxonomy" id="568860"/>
    <lineage>
        <taxon>Bacteria</taxon>
        <taxon>Bacillati</taxon>
        <taxon>Actinomycetota</taxon>
        <taxon>Actinomycetes</taxon>
        <taxon>Streptosporangiales</taxon>
        <taxon>Streptosporangiaceae</taxon>
        <taxon>Nonomuraea</taxon>
    </lineage>
</organism>
<name>A0A1I0HWL5_9ACTN</name>
<dbReference type="InterPro" id="IPR029058">
    <property type="entry name" value="AB_hydrolase_fold"/>
</dbReference>
<dbReference type="AlphaFoldDB" id="A0A1I0HWL5"/>
<proteinExistence type="predicted"/>
<reference evidence="1 2" key="1">
    <citation type="submission" date="2016-10" db="EMBL/GenBank/DDBJ databases">
        <authorList>
            <person name="de Groot N.N."/>
        </authorList>
    </citation>
    <scope>NUCLEOTIDE SEQUENCE [LARGE SCALE GENOMIC DNA]</scope>
    <source>
        <strain evidence="1 2">CGMCC 4.5598</strain>
    </source>
</reference>
<protein>
    <submittedName>
        <fullName evidence="1">Uncharacterized protein</fullName>
    </submittedName>
</protein>
<gene>
    <name evidence="1" type="ORF">SAMN05421811_104553</name>
</gene>
<evidence type="ECO:0000313" key="2">
    <source>
        <dbReference type="Proteomes" id="UP000199361"/>
    </source>
</evidence>
<sequence>MTSGGERRPRWRRKALVAGVVVLVALVAAAGAGAWYGSDQGIKVIHYGTSNTRVLAVEGDRVTLEQTPETGKPGTYWLEWTGAYSMLGDVVARAPGRVTRRVLRGAVPSLGTPGFFGNVPPGDPEVAWGIGFTETMVPTELGPAPAWQVPGKGDTWVVAVHGQNGRRKAELKILPVVHRLGLPFMAVSYRNDEGAPPSPDGLLHLGDSEWRDLEAALRHAQTMGARRFVLYGTSMGGQIVGQFLARSPLAGLVDRVIMDAPMIDVRMTAEQGARNNGLPGFVAGLSTLVTEWRTGVDTDRLSLIRHPPGTRPPLLLIHTVPDTDHPIQEAYGLVEAGRRLHWRIQFEPFPAGAHTEAWNVDRARYDRLVGDFLAGCALPTGCRA</sequence>
<accession>A0A1I0HWL5</accession>
<dbReference type="EMBL" id="FOHX01000004">
    <property type="protein sequence ID" value="SET88653.1"/>
    <property type="molecule type" value="Genomic_DNA"/>
</dbReference>
<dbReference type="Gene3D" id="3.40.50.1820">
    <property type="entry name" value="alpha/beta hydrolase"/>
    <property type="match status" value="1"/>
</dbReference>
<evidence type="ECO:0000313" key="1">
    <source>
        <dbReference type="EMBL" id="SET88653.1"/>
    </source>
</evidence>
<dbReference type="Proteomes" id="UP000199361">
    <property type="component" value="Unassembled WGS sequence"/>
</dbReference>
<dbReference type="GO" id="GO:0008236">
    <property type="term" value="F:serine-type peptidase activity"/>
    <property type="evidence" value="ECO:0007669"/>
    <property type="project" value="InterPro"/>
</dbReference>
<dbReference type="STRING" id="568860.SAMN05421811_104553"/>
<dbReference type="GO" id="GO:0006508">
    <property type="term" value="P:proteolysis"/>
    <property type="evidence" value="ECO:0007669"/>
    <property type="project" value="InterPro"/>
</dbReference>
<dbReference type="OrthoDB" id="8111537at2"/>